<evidence type="ECO:0000256" key="1">
    <source>
        <dbReference type="SAM" id="Phobius"/>
    </source>
</evidence>
<evidence type="ECO:0000313" key="3">
    <source>
        <dbReference type="Proteomes" id="UP000277463"/>
    </source>
</evidence>
<evidence type="ECO:0000313" key="2">
    <source>
        <dbReference type="EMBL" id="AZF87668.1"/>
    </source>
</evidence>
<protein>
    <submittedName>
        <fullName evidence="2">Uncharacterized protein</fullName>
    </submittedName>
</protein>
<feature type="transmembrane region" description="Helical" evidence="1">
    <location>
        <begin position="31"/>
        <end position="53"/>
    </location>
</feature>
<keyword evidence="1" id="KW-0812">Transmembrane</keyword>
<dbReference type="EMBL" id="MK024806">
    <property type="protein sequence ID" value="AZF87668.1"/>
    <property type="molecule type" value="Genomic_DNA"/>
</dbReference>
<sequence length="54" mass="6108">MFFTIFALLLNFFVGVYHSKKALLEGNKYSAVVAVFNWFFVGTLSLILFGEIIA</sequence>
<dbReference type="Proteomes" id="UP000277463">
    <property type="component" value="Segment"/>
</dbReference>
<gene>
    <name evidence="2" type="ORF">CPT_Mydo_093</name>
</gene>
<accession>A0A3G8F0W7</accession>
<reference evidence="3" key="1">
    <citation type="submission" date="2018-10" db="EMBL/GenBank/DDBJ databases">
        <title>Complete genome sequence of Proteus mirabilis phage Mydo.</title>
        <authorList>
            <person name="Jones B.T."/>
            <person name="Lessor L."/>
            <person name="Newkirk H.N."/>
            <person name="O'Leary C.J."/>
            <person name="Liu M."/>
        </authorList>
    </citation>
    <scope>NUCLEOTIDE SEQUENCE [LARGE SCALE GENOMIC DNA]</scope>
</reference>
<keyword evidence="3" id="KW-1185">Reference proteome</keyword>
<organism evidence="2 3">
    <name type="scientific">Proteus phage Mydo</name>
    <dbReference type="NCBI Taxonomy" id="2483610"/>
    <lineage>
        <taxon>Viruses</taxon>
        <taxon>Duplodnaviria</taxon>
        <taxon>Heunggongvirae</taxon>
        <taxon>Uroviricota</taxon>
        <taxon>Caudoviricetes</taxon>
        <taxon>Vequintavirinae</taxon>
        <taxon>Mydovirus</taxon>
        <taxon>Mydovirus mydo</taxon>
    </lineage>
</organism>
<keyword evidence="1" id="KW-0472">Membrane</keyword>
<keyword evidence="1" id="KW-1133">Transmembrane helix</keyword>
<proteinExistence type="predicted"/>
<name>A0A3G8F0W7_9CAUD</name>